<dbReference type="eggNOG" id="COG2204">
    <property type="taxonomic scope" value="Bacteria"/>
</dbReference>
<keyword evidence="2" id="KW-0808">Transferase</keyword>
<evidence type="ECO:0000259" key="7">
    <source>
        <dbReference type="PROSITE" id="PS50113"/>
    </source>
</evidence>
<dbReference type="KEGG" id="saci:Sinac_2610"/>
<dbReference type="PANTHER" id="PTHR44591">
    <property type="entry name" value="STRESS RESPONSE REGULATOR PROTEIN 1"/>
    <property type="match status" value="1"/>
</dbReference>
<dbReference type="SUPFAM" id="SSF52172">
    <property type="entry name" value="CheY-like"/>
    <property type="match status" value="1"/>
</dbReference>
<feature type="domain" description="PAC" evidence="7">
    <location>
        <begin position="161"/>
        <end position="213"/>
    </location>
</feature>
<dbReference type="InterPro" id="IPR013656">
    <property type="entry name" value="PAS_4"/>
</dbReference>
<evidence type="ECO:0000256" key="1">
    <source>
        <dbReference type="ARBA" id="ARBA00022553"/>
    </source>
</evidence>
<dbReference type="CDD" id="cd00130">
    <property type="entry name" value="PAS"/>
    <property type="match status" value="1"/>
</dbReference>
<dbReference type="HOGENOM" id="CLU_481184_0_0_0"/>
<keyword evidence="9" id="KW-1185">Reference proteome</keyword>
<feature type="modified residue" description="4-aspartylphosphate" evidence="4">
    <location>
        <position position="515"/>
    </location>
</feature>
<dbReference type="PROSITE" id="PS50110">
    <property type="entry name" value="RESPONSE_REGULATORY"/>
    <property type="match status" value="1"/>
</dbReference>
<dbReference type="eggNOG" id="COG2203">
    <property type="taxonomic scope" value="Bacteria"/>
</dbReference>
<dbReference type="STRING" id="886293.Sinac_2610"/>
<dbReference type="Pfam" id="PF01590">
    <property type="entry name" value="GAF"/>
    <property type="match status" value="1"/>
</dbReference>
<evidence type="ECO:0000259" key="6">
    <source>
        <dbReference type="PROSITE" id="PS50110"/>
    </source>
</evidence>
<dbReference type="CDD" id="cd00156">
    <property type="entry name" value="REC"/>
    <property type="match status" value="1"/>
</dbReference>
<reference evidence="8 9" key="1">
    <citation type="submission" date="2012-02" db="EMBL/GenBank/DDBJ databases">
        <title>Complete sequence of chromosome of Singulisphaera acidiphila DSM 18658.</title>
        <authorList>
            <consortium name="US DOE Joint Genome Institute (JGI-PGF)"/>
            <person name="Lucas S."/>
            <person name="Copeland A."/>
            <person name="Lapidus A."/>
            <person name="Glavina del Rio T."/>
            <person name="Dalin E."/>
            <person name="Tice H."/>
            <person name="Bruce D."/>
            <person name="Goodwin L."/>
            <person name="Pitluck S."/>
            <person name="Peters L."/>
            <person name="Ovchinnikova G."/>
            <person name="Chertkov O."/>
            <person name="Kyrpides N."/>
            <person name="Mavromatis K."/>
            <person name="Ivanova N."/>
            <person name="Brettin T."/>
            <person name="Detter J.C."/>
            <person name="Han C."/>
            <person name="Larimer F."/>
            <person name="Land M."/>
            <person name="Hauser L."/>
            <person name="Markowitz V."/>
            <person name="Cheng J.-F."/>
            <person name="Hugenholtz P."/>
            <person name="Woyke T."/>
            <person name="Wu D."/>
            <person name="Tindall B."/>
            <person name="Pomrenke H."/>
            <person name="Brambilla E."/>
            <person name="Klenk H.-P."/>
            <person name="Eisen J.A."/>
        </authorList>
    </citation>
    <scope>NUCLEOTIDE SEQUENCE [LARGE SCALE GENOMIC DNA]</scope>
    <source>
        <strain evidence="9">ATCC BAA-1392 / DSM 18658 / VKM B-2454 / MOB10</strain>
    </source>
</reference>
<dbReference type="InterPro" id="IPR050595">
    <property type="entry name" value="Bact_response_regulator"/>
</dbReference>
<feature type="region of interest" description="Disordered" evidence="5">
    <location>
        <begin position="583"/>
        <end position="628"/>
    </location>
</feature>
<dbReference type="InterPro" id="IPR029016">
    <property type="entry name" value="GAF-like_dom_sf"/>
</dbReference>
<proteinExistence type="predicted"/>
<evidence type="ECO:0000256" key="5">
    <source>
        <dbReference type="SAM" id="MobiDB-lite"/>
    </source>
</evidence>
<sequence>MGNLEPVWSGPSARGRTCRELAGATRVAGKPRLLVIERDSHLGSSPREQLAQCYEIVTARTMARALVLLRDQEFDGVYVDTAQLTAVRWAGVLIQAEEILDAIADGVAIVDPDLRVIWANPEFHSLADQAVETIGGKFYRALGNPEVIGPDPCPFTSAVASKTPASTVLRIGANRYLRVTVTPVFDSSQSLTQLIALTRDITDETQQQLKVNAIHKAGDELADLTPEELSELGVEERTDLLKYNITRHMKDLLGLDFIEIRLLDRATGMLIPLLTEGMTPSAANRELFARKENNGVTGFVAATGQSYLCPDTTHDPLYLEGAAGARSSLTVPLIYHGTVIGTLNVENARSNAFDERDRQFLEIYARNVASALNTLDLLQAEKFSAATASVEAISRELAIPLDDILNDATTVLDRYAGHDDDIIARLRHLLVRAREIRSLIHKVGSSIAPEPKRSTPRPAPRLSSARLLVVDADESIRKSAHHLLGSHGAIVETARDAHEAIALARQTPYAAALVDIRLPDLDGFETYRRLREVQPGVPIILMTGFGWDPAHSIVKARQEGLQTVLYKPFRADRLMEAVEQALRPSNPTAAQNPPPPPQQSTPLPPPLPLDSQADALDSSPPKATVHDS</sequence>
<dbReference type="InterPro" id="IPR003018">
    <property type="entry name" value="GAF"/>
</dbReference>
<protein>
    <submittedName>
        <fullName evidence="8">Response regulator with CheY-like receiver, AAA-type ATPase, and DNA-binding domains</fullName>
    </submittedName>
</protein>
<dbReference type="Pfam" id="PF08448">
    <property type="entry name" value="PAS_4"/>
    <property type="match status" value="1"/>
</dbReference>
<dbReference type="SMART" id="SM00065">
    <property type="entry name" value="GAF"/>
    <property type="match status" value="1"/>
</dbReference>
<dbReference type="AlphaFoldDB" id="L0DCG6"/>
<dbReference type="PROSITE" id="PS50113">
    <property type="entry name" value="PAC"/>
    <property type="match status" value="1"/>
</dbReference>
<dbReference type="InterPro" id="IPR000014">
    <property type="entry name" value="PAS"/>
</dbReference>
<dbReference type="OrthoDB" id="227620at2"/>
<keyword evidence="1 4" id="KW-0597">Phosphoprotein</keyword>
<feature type="compositionally biased region" description="Pro residues" evidence="5">
    <location>
        <begin position="592"/>
        <end position="608"/>
    </location>
</feature>
<dbReference type="EMBL" id="CP003364">
    <property type="protein sequence ID" value="AGA26912.1"/>
    <property type="molecule type" value="Genomic_DNA"/>
</dbReference>
<dbReference type="SUPFAM" id="SSF55785">
    <property type="entry name" value="PYP-like sensor domain (PAS domain)"/>
    <property type="match status" value="1"/>
</dbReference>
<evidence type="ECO:0000256" key="3">
    <source>
        <dbReference type="ARBA" id="ARBA00022777"/>
    </source>
</evidence>
<dbReference type="InterPro" id="IPR011006">
    <property type="entry name" value="CheY-like_superfamily"/>
</dbReference>
<dbReference type="Pfam" id="PF00072">
    <property type="entry name" value="Response_reg"/>
    <property type="match status" value="1"/>
</dbReference>
<dbReference type="SMART" id="SM00448">
    <property type="entry name" value="REC"/>
    <property type="match status" value="1"/>
</dbReference>
<feature type="domain" description="Response regulatory" evidence="6">
    <location>
        <begin position="466"/>
        <end position="582"/>
    </location>
</feature>
<dbReference type="GO" id="GO:0016301">
    <property type="term" value="F:kinase activity"/>
    <property type="evidence" value="ECO:0007669"/>
    <property type="project" value="UniProtKB-KW"/>
</dbReference>
<dbReference type="InterPro" id="IPR000700">
    <property type="entry name" value="PAS-assoc_C"/>
</dbReference>
<dbReference type="SMART" id="SM00091">
    <property type="entry name" value="PAS"/>
    <property type="match status" value="1"/>
</dbReference>
<keyword evidence="8" id="KW-0238">DNA-binding</keyword>
<dbReference type="GO" id="GO:0000160">
    <property type="term" value="P:phosphorelay signal transduction system"/>
    <property type="evidence" value="ECO:0007669"/>
    <property type="project" value="InterPro"/>
</dbReference>
<accession>L0DCG6</accession>
<evidence type="ECO:0000256" key="2">
    <source>
        <dbReference type="ARBA" id="ARBA00022679"/>
    </source>
</evidence>
<evidence type="ECO:0000313" key="9">
    <source>
        <dbReference type="Proteomes" id="UP000010798"/>
    </source>
</evidence>
<evidence type="ECO:0000313" key="8">
    <source>
        <dbReference type="EMBL" id="AGA26912.1"/>
    </source>
</evidence>
<dbReference type="Gene3D" id="3.30.450.20">
    <property type="entry name" value="PAS domain"/>
    <property type="match status" value="1"/>
</dbReference>
<dbReference type="InterPro" id="IPR035965">
    <property type="entry name" value="PAS-like_dom_sf"/>
</dbReference>
<dbReference type="RefSeq" id="WP_015246064.1">
    <property type="nucleotide sequence ID" value="NC_019892.1"/>
</dbReference>
<dbReference type="Proteomes" id="UP000010798">
    <property type="component" value="Chromosome"/>
</dbReference>
<gene>
    <name evidence="8" type="ordered locus">Sinac_2610</name>
</gene>
<feature type="compositionally biased region" description="Low complexity" evidence="5">
    <location>
        <begin position="609"/>
        <end position="621"/>
    </location>
</feature>
<name>L0DCG6_SINAD</name>
<dbReference type="Gene3D" id="3.40.50.2300">
    <property type="match status" value="1"/>
</dbReference>
<organism evidence="8 9">
    <name type="scientific">Singulisphaera acidiphila (strain ATCC BAA-1392 / DSM 18658 / VKM B-2454 / MOB10)</name>
    <dbReference type="NCBI Taxonomy" id="886293"/>
    <lineage>
        <taxon>Bacteria</taxon>
        <taxon>Pseudomonadati</taxon>
        <taxon>Planctomycetota</taxon>
        <taxon>Planctomycetia</taxon>
        <taxon>Isosphaerales</taxon>
        <taxon>Isosphaeraceae</taxon>
        <taxon>Singulisphaera</taxon>
    </lineage>
</organism>
<dbReference type="GO" id="GO:0003677">
    <property type="term" value="F:DNA binding"/>
    <property type="evidence" value="ECO:0007669"/>
    <property type="project" value="UniProtKB-KW"/>
</dbReference>
<dbReference type="Gene3D" id="3.30.450.40">
    <property type="match status" value="1"/>
</dbReference>
<dbReference type="PANTHER" id="PTHR44591:SF3">
    <property type="entry name" value="RESPONSE REGULATORY DOMAIN-CONTAINING PROTEIN"/>
    <property type="match status" value="1"/>
</dbReference>
<keyword evidence="3" id="KW-0418">Kinase</keyword>
<dbReference type="InterPro" id="IPR001789">
    <property type="entry name" value="Sig_transdc_resp-reg_receiver"/>
</dbReference>
<dbReference type="SUPFAM" id="SSF55781">
    <property type="entry name" value="GAF domain-like"/>
    <property type="match status" value="1"/>
</dbReference>
<evidence type="ECO:0000256" key="4">
    <source>
        <dbReference type="PROSITE-ProRule" id="PRU00169"/>
    </source>
</evidence>